<protein>
    <submittedName>
        <fullName evidence="4">50S ribosomal protein L32</fullName>
    </submittedName>
</protein>
<dbReference type="GO" id="GO:0003735">
    <property type="term" value="F:structural constituent of ribosome"/>
    <property type="evidence" value="ECO:0007669"/>
    <property type="project" value="InterPro"/>
</dbReference>
<dbReference type="Pfam" id="PF01783">
    <property type="entry name" value="Ribosomal_L32p"/>
    <property type="match status" value="1"/>
</dbReference>
<sequence>MANPTHRHSRSRRDKRRANWKGQIPNLVECPDCKELKIPHRVCAHCGSYNGKKILEVVSKEL</sequence>
<organism evidence="4">
    <name type="scientific">hot springs metagenome</name>
    <dbReference type="NCBI Taxonomy" id="433727"/>
    <lineage>
        <taxon>unclassified sequences</taxon>
        <taxon>metagenomes</taxon>
        <taxon>ecological metagenomes</taxon>
    </lineage>
</organism>
<evidence type="ECO:0000313" key="4">
    <source>
        <dbReference type="EMBL" id="GER94411.1"/>
    </source>
</evidence>
<proteinExistence type="inferred from homology"/>
<evidence type="ECO:0000256" key="2">
    <source>
        <dbReference type="ARBA" id="ARBA00022980"/>
    </source>
</evidence>
<evidence type="ECO:0000256" key="3">
    <source>
        <dbReference type="ARBA" id="ARBA00023274"/>
    </source>
</evidence>
<dbReference type="HAMAP" id="MF_00340">
    <property type="entry name" value="Ribosomal_bL32"/>
    <property type="match status" value="1"/>
</dbReference>
<dbReference type="SUPFAM" id="SSF57829">
    <property type="entry name" value="Zn-binding ribosomal proteins"/>
    <property type="match status" value="1"/>
</dbReference>
<dbReference type="PANTHER" id="PTHR35534">
    <property type="entry name" value="50S RIBOSOMAL PROTEIN L32"/>
    <property type="match status" value="1"/>
</dbReference>
<comment type="similarity">
    <text evidence="1">Belongs to the bacterial ribosomal protein bL32 family.</text>
</comment>
<dbReference type="EMBL" id="BLAB01000001">
    <property type="protein sequence ID" value="GER94411.1"/>
    <property type="molecule type" value="Genomic_DNA"/>
</dbReference>
<dbReference type="NCBIfam" id="TIGR01031">
    <property type="entry name" value="rpmF_bact"/>
    <property type="match status" value="1"/>
</dbReference>
<evidence type="ECO:0000256" key="1">
    <source>
        <dbReference type="ARBA" id="ARBA00008560"/>
    </source>
</evidence>
<keyword evidence="2 4" id="KW-0689">Ribosomal protein</keyword>
<dbReference type="InterPro" id="IPR044957">
    <property type="entry name" value="Ribosomal_bL32_bact"/>
</dbReference>
<dbReference type="GO" id="GO:0006412">
    <property type="term" value="P:translation"/>
    <property type="evidence" value="ECO:0007669"/>
    <property type="project" value="InterPro"/>
</dbReference>
<keyword evidence="3" id="KW-0687">Ribonucleoprotein</keyword>
<dbReference type="InterPro" id="IPR011332">
    <property type="entry name" value="Ribosomal_zn-bd"/>
</dbReference>
<comment type="caution">
    <text evidence="4">The sequence shown here is derived from an EMBL/GenBank/DDBJ whole genome shotgun (WGS) entry which is preliminary data.</text>
</comment>
<accession>A0A5J4L6B2</accession>
<name>A0A5J4L6B2_9ZZZZ</name>
<dbReference type="InterPro" id="IPR002677">
    <property type="entry name" value="Ribosomal_bL32"/>
</dbReference>
<reference evidence="4" key="1">
    <citation type="submission" date="2019-10" db="EMBL/GenBank/DDBJ databases">
        <title>Metagenomic sequencing of thiosulfate-disproportionating enrichment culture.</title>
        <authorList>
            <person name="Umezawa K."/>
            <person name="Kojima H."/>
            <person name="Fukui M."/>
        </authorList>
    </citation>
    <scope>NUCLEOTIDE SEQUENCE</scope>
    <source>
        <strain evidence="4">45J</strain>
    </source>
</reference>
<dbReference type="AlphaFoldDB" id="A0A5J4L6B2"/>
<gene>
    <name evidence="4" type="ORF">A45J_2172</name>
</gene>
<dbReference type="GO" id="GO:0015934">
    <property type="term" value="C:large ribosomal subunit"/>
    <property type="evidence" value="ECO:0007669"/>
    <property type="project" value="InterPro"/>
</dbReference>
<dbReference type="PANTHER" id="PTHR35534:SF1">
    <property type="entry name" value="LARGE RIBOSOMAL SUBUNIT PROTEIN BL32"/>
    <property type="match status" value="1"/>
</dbReference>